<evidence type="ECO:0000313" key="1">
    <source>
        <dbReference type="EMBL" id="UZF88984.1"/>
    </source>
</evidence>
<dbReference type="InterPro" id="IPR046574">
    <property type="entry name" value="DUF6634"/>
</dbReference>
<name>A0A9E7ZRG8_9HYPH</name>
<proteinExistence type="predicted"/>
<accession>A0A9E7ZRG8</accession>
<sequence>MPVIYPFSDTRPVPQLDPELDRLRRLLEDLEQIRAGHHPGRLDLANAPTIDNWCIAERRTIALAGAVNKHPTIPNGRSVCTSDLWIIAPALGYARTLNRLYALGSRHHLSDRWNFR</sequence>
<dbReference type="AlphaFoldDB" id="A0A9E7ZRG8"/>
<protein>
    <submittedName>
        <fullName evidence="1">Uncharacterized protein</fullName>
    </submittedName>
</protein>
<dbReference type="EMBL" id="CP102774">
    <property type="protein sequence ID" value="UZF88984.1"/>
    <property type="molecule type" value="Genomic_DNA"/>
</dbReference>
<dbReference type="Pfam" id="PF20339">
    <property type="entry name" value="DUF6634"/>
    <property type="match status" value="1"/>
</dbReference>
<organism evidence="1">
    <name type="scientific">Bosea sp. NBC_00436</name>
    <dbReference type="NCBI Taxonomy" id="2969620"/>
    <lineage>
        <taxon>Bacteria</taxon>
        <taxon>Pseudomonadati</taxon>
        <taxon>Pseudomonadota</taxon>
        <taxon>Alphaproteobacteria</taxon>
        <taxon>Hyphomicrobiales</taxon>
        <taxon>Boseaceae</taxon>
        <taxon>Bosea</taxon>
    </lineage>
</organism>
<gene>
    <name evidence="1" type="ORF">NWE54_09455</name>
</gene>
<reference evidence="1" key="1">
    <citation type="submission" date="2022-08" db="EMBL/GenBank/DDBJ databases">
        <title>Complete Genome Sequences of 2 Bosea sp. soil isolates.</title>
        <authorList>
            <person name="Alvarez Arevalo M."/>
            <person name="Sterndorff E.B."/>
            <person name="Faurdal D."/>
            <person name="Joergensen T.S."/>
            <person name="Weber T."/>
        </authorList>
    </citation>
    <scope>NUCLEOTIDE SEQUENCE</scope>
    <source>
        <strain evidence="1">NBC_00436</strain>
    </source>
</reference>